<evidence type="ECO:0000259" key="10">
    <source>
        <dbReference type="SMART" id="SM00905"/>
    </source>
</evidence>
<dbReference type="SUPFAM" id="SSF55620">
    <property type="entry name" value="Tetrahydrobiopterin biosynthesis enzymes-like"/>
    <property type="match status" value="1"/>
</dbReference>
<dbReference type="Pfam" id="PF02152">
    <property type="entry name" value="FolB"/>
    <property type="match status" value="1"/>
</dbReference>
<name>A0A9D4Z119_CHLVU</name>
<evidence type="ECO:0000256" key="1">
    <source>
        <dbReference type="ARBA" id="ARBA00001353"/>
    </source>
</evidence>
<sequence>MLLAGRSLQAVWCPAVAASAVGWRQLTTELGAGQPVDKILLRGLVFHGYHGVYPEENKLGQKFVVDATLVTDLSRAGHSDDLHHTVSYAQIYEDIRGIVEGPPQQLIEAVAERIAGKVLREHAGIAAITVGVNKPHVAVSGVVQSLGVEITRRRQQQAEL</sequence>
<dbReference type="PANTHER" id="PTHR42844">
    <property type="entry name" value="DIHYDRONEOPTERIN ALDOLASE 1-RELATED"/>
    <property type="match status" value="1"/>
</dbReference>
<dbReference type="PANTHER" id="PTHR42844:SF1">
    <property type="entry name" value="DIHYDRONEOPTERIN ALDOLASE 1-RELATED"/>
    <property type="match status" value="1"/>
</dbReference>
<feature type="signal peptide" evidence="9">
    <location>
        <begin position="1"/>
        <end position="18"/>
    </location>
</feature>
<feature type="chain" id="PRO_5038801084" description="7,8-dihydroneopterin aldolase" evidence="9">
    <location>
        <begin position="19"/>
        <end position="160"/>
    </location>
</feature>
<comment type="pathway">
    <text evidence="2 8">Cofactor biosynthesis; tetrahydrofolate biosynthesis; 2-amino-4-hydroxy-6-hydroxymethyl-7,8-dihydropteridine diphosphate from 7,8-dihydroneopterin triphosphate: step 3/4.</text>
</comment>
<dbReference type="NCBIfam" id="TIGR00526">
    <property type="entry name" value="folB_dom"/>
    <property type="match status" value="1"/>
</dbReference>
<dbReference type="InterPro" id="IPR043133">
    <property type="entry name" value="GTP-CH-I_C/QueF"/>
</dbReference>
<evidence type="ECO:0000256" key="8">
    <source>
        <dbReference type="RuleBase" id="RU362079"/>
    </source>
</evidence>
<dbReference type="GO" id="GO:0046654">
    <property type="term" value="P:tetrahydrofolate biosynthetic process"/>
    <property type="evidence" value="ECO:0007669"/>
    <property type="project" value="UniProtKB-UniRule"/>
</dbReference>
<keyword evidence="12" id="KW-1185">Reference proteome</keyword>
<dbReference type="FunFam" id="3.30.1130.10:FF:000003">
    <property type="entry name" value="7,8-dihydroneopterin aldolase"/>
    <property type="match status" value="1"/>
</dbReference>
<reference evidence="11" key="1">
    <citation type="journal article" date="2019" name="Plant J.">
        <title>Chlorella vulgaris genome assembly and annotation reveals the molecular basis for metabolic acclimation to high light conditions.</title>
        <authorList>
            <person name="Cecchin M."/>
            <person name="Marcolungo L."/>
            <person name="Rossato M."/>
            <person name="Girolomoni L."/>
            <person name="Cosentino E."/>
            <person name="Cuine S."/>
            <person name="Li-Beisson Y."/>
            <person name="Delledonne M."/>
            <person name="Ballottari M."/>
        </authorList>
    </citation>
    <scope>NUCLEOTIDE SEQUENCE</scope>
    <source>
        <strain evidence="11">211/11P</strain>
    </source>
</reference>
<evidence type="ECO:0000313" key="11">
    <source>
        <dbReference type="EMBL" id="KAI3436785.1"/>
    </source>
</evidence>
<comment type="function">
    <text evidence="8">Catalyzes the conversion of 7,8-dihydroneopterin to 6-hydroxymethyl-7,8-dihydropterin.</text>
</comment>
<comment type="subunit">
    <text evidence="7">Homooctamer. Forms a hollow cylinder assembled from two ring-shaped tetramers.</text>
</comment>
<dbReference type="GO" id="GO:0005737">
    <property type="term" value="C:cytoplasm"/>
    <property type="evidence" value="ECO:0007669"/>
    <property type="project" value="TreeGrafter"/>
</dbReference>
<comment type="caution">
    <text evidence="11">The sequence shown here is derived from an EMBL/GenBank/DDBJ whole genome shotgun (WGS) entry which is preliminary data.</text>
</comment>
<proteinExistence type="inferred from homology"/>
<dbReference type="NCBIfam" id="TIGR00525">
    <property type="entry name" value="folB"/>
    <property type="match status" value="1"/>
</dbReference>
<evidence type="ECO:0000256" key="6">
    <source>
        <dbReference type="ARBA" id="ARBA00055579"/>
    </source>
</evidence>
<keyword evidence="4 8" id="KW-0289">Folate biosynthesis</keyword>
<keyword evidence="9" id="KW-0732">Signal</keyword>
<evidence type="ECO:0000256" key="4">
    <source>
        <dbReference type="ARBA" id="ARBA00022909"/>
    </source>
</evidence>
<dbReference type="CDD" id="cd00534">
    <property type="entry name" value="DHNA_DHNTPE"/>
    <property type="match status" value="1"/>
</dbReference>
<dbReference type="InterPro" id="IPR006157">
    <property type="entry name" value="FolB_dom"/>
</dbReference>
<dbReference type="GO" id="GO:0004150">
    <property type="term" value="F:dihydroneopterin aldolase activity"/>
    <property type="evidence" value="ECO:0007669"/>
    <property type="project" value="UniProtKB-UniRule"/>
</dbReference>
<reference evidence="11" key="2">
    <citation type="submission" date="2020-11" db="EMBL/GenBank/DDBJ databases">
        <authorList>
            <person name="Cecchin M."/>
            <person name="Marcolungo L."/>
            <person name="Rossato M."/>
            <person name="Girolomoni L."/>
            <person name="Cosentino E."/>
            <person name="Cuine S."/>
            <person name="Li-Beisson Y."/>
            <person name="Delledonne M."/>
            <person name="Ballottari M."/>
        </authorList>
    </citation>
    <scope>NUCLEOTIDE SEQUENCE</scope>
    <source>
        <strain evidence="11">211/11P</strain>
        <tissue evidence="11">Whole cell</tissue>
    </source>
</reference>
<evidence type="ECO:0000256" key="2">
    <source>
        <dbReference type="ARBA" id="ARBA00005013"/>
    </source>
</evidence>
<keyword evidence="5 8" id="KW-0456">Lyase</keyword>
<evidence type="ECO:0000256" key="7">
    <source>
        <dbReference type="ARBA" id="ARBA00063311"/>
    </source>
</evidence>
<protein>
    <recommendedName>
        <fullName evidence="8">7,8-dihydroneopterin aldolase</fullName>
        <ecNumber evidence="8">4.1.2.25</ecNumber>
    </recommendedName>
</protein>
<dbReference type="Proteomes" id="UP001055712">
    <property type="component" value="Unassembled WGS sequence"/>
</dbReference>
<accession>A0A9D4Z119</accession>
<evidence type="ECO:0000256" key="9">
    <source>
        <dbReference type="SAM" id="SignalP"/>
    </source>
</evidence>
<dbReference type="SMART" id="SM00905">
    <property type="entry name" value="FolB"/>
    <property type="match status" value="1"/>
</dbReference>
<evidence type="ECO:0000256" key="3">
    <source>
        <dbReference type="ARBA" id="ARBA00005708"/>
    </source>
</evidence>
<dbReference type="GO" id="GO:0046656">
    <property type="term" value="P:folic acid biosynthetic process"/>
    <property type="evidence" value="ECO:0007669"/>
    <property type="project" value="UniProtKB-UniRule"/>
</dbReference>
<dbReference type="EC" id="4.1.2.25" evidence="8"/>
<evidence type="ECO:0000313" key="12">
    <source>
        <dbReference type="Proteomes" id="UP001055712"/>
    </source>
</evidence>
<organism evidence="11 12">
    <name type="scientific">Chlorella vulgaris</name>
    <name type="common">Green alga</name>
    <dbReference type="NCBI Taxonomy" id="3077"/>
    <lineage>
        <taxon>Eukaryota</taxon>
        <taxon>Viridiplantae</taxon>
        <taxon>Chlorophyta</taxon>
        <taxon>core chlorophytes</taxon>
        <taxon>Trebouxiophyceae</taxon>
        <taxon>Chlorellales</taxon>
        <taxon>Chlorellaceae</taxon>
        <taxon>Chlorella clade</taxon>
        <taxon>Chlorella</taxon>
    </lineage>
</organism>
<dbReference type="EMBL" id="SIDB01000002">
    <property type="protein sequence ID" value="KAI3436785.1"/>
    <property type="molecule type" value="Genomic_DNA"/>
</dbReference>
<comment type="function">
    <text evidence="6">Catalyzes the conversion of 7,8-dihydroneopterin into 6-hydroxymethyl-7,8-dihydropterin, a biosynthetic precursor of the vitamin tetrahydrofolate. Can use L-threo-dihydroneopterin and D-erythro-dihydroneopterin as substrates for the formation of 6-hydroxymethyldihydropterin, but it can also catalyze the epimerization of carbon 2' of dihydroneopterin and dihydromonapterin.</text>
</comment>
<dbReference type="InterPro" id="IPR006156">
    <property type="entry name" value="Dihydroneopterin_aldolase"/>
</dbReference>
<gene>
    <name evidence="11" type="ORF">D9Q98_006196</name>
</gene>
<dbReference type="OrthoDB" id="1863886at2759"/>
<evidence type="ECO:0000256" key="5">
    <source>
        <dbReference type="ARBA" id="ARBA00023239"/>
    </source>
</evidence>
<dbReference type="AlphaFoldDB" id="A0A9D4Z119"/>
<feature type="domain" description="Dihydroneopterin aldolase/epimerase" evidence="10">
    <location>
        <begin position="39"/>
        <end position="152"/>
    </location>
</feature>
<comment type="catalytic activity">
    <reaction evidence="1 8">
        <text>7,8-dihydroneopterin = 6-hydroxymethyl-7,8-dihydropterin + glycolaldehyde</text>
        <dbReference type="Rhea" id="RHEA:10540"/>
        <dbReference type="ChEBI" id="CHEBI:17001"/>
        <dbReference type="ChEBI" id="CHEBI:17071"/>
        <dbReference type="ChEBI" id="CHEBI:44841"/>
        <dbReference type="EC" id="4.1.2.25"/>
    </reaction>
</comment>
<comment type="similarity">
    <text evidence="3 8">Belongs to the DHNA family.</text>
</comment>
<dbReference type="Gene3D" id="3.30.1130.10">
    <property type="match status" value="1"/>
</dbReference>